<sequence>AIDNGVVLSDRAVSGHHARLDWVEGILHITDLDSLNGTVLNGDRITPNVEYPLKDSDVISIGSFTLTVRLSTEETPIYKVPVEAPKESEPQIPDMRGRASLVIGRGPENDIRFDHPTVSWMHARITRRGTDGDYVIEDLGSTNGTFVNGERVVSPRLLRRDDVIHVGPYKMTYRPEAFSAVDESHNLRLDALHLKKFVGRGKNLLKDISLSIQPREFVAIVGGTGAGKSTLLDALNGFRPASEGKVLINGNDLRSNFDV</sequence>
<proteinExistence type="predicted"/>
<gene>
    <name evidence="2" type="ORF">S01H1_52167</name>
</gene>
<dbReference type="InterPro" id="IPR003439">
    <property type="entry name" value="ABC_transporter-like_ATP-bd"/>
</dbReference>
<dbReference type="InterPro" id="IPR008984">
    <property type="entry name" value="SMAD_FHA_dom_sf"/>
</dbReference>
<dbReference type="GO" id="GO:0005524">
    <property type="term" value="F:ATP binding"/>
    <property type="evidence" value="ECO:0007669"/>
    <property type="project" value="InterPro"/>
</dbReference>
<dbReference type="Gene3D" id="2.60.200.20">
    <property type="match status" value="2"/>
</dbReference>
<dbReference type="Pfam" id="PF00005">
    <property type="entry name" value="ABC_tran"/>
    <property type="match status" value="1"/>
</dbReference>
<dbReference type="SMART" id="SM00240">
    <property type="entry name" value="FHA"/>
    <property type="match status" value="2"/>
</dbReference>
<dbReference type="SUPFAM" id="SSF49879">
    <property type="entry name" value="SMAD/FHA domain"/>
    <property type="match status" value="2"/>
</dbReference>
<protein>
    <recommendedName>
        <fullName evidence="1">FHA domain-containing protein</fullName>
    </recommendedName>
</protein>
<feature type="non-terminal residue" evidence="2">
    <location>
        <position position="1"/>
    </location>
</feature>
<dbReference type="Gene3D" id="3.40.50.300">
    <property type="entry name" value="P-loop containing nucleotide triphosphate hydrolases"/>
    <property type="match status" value="1"/>
</dbReference>
<dbReference type="InterPro" id="IPR050923">
    <property type="entry name" value="Cell_Proc_Reg/RNA_Proc"/>
</dbReference>
<dbReference type="InterPro" id="IPR027417">
    <property type="entry name" value="P-loop_NTPase"/>
</dbReference>
<dbReference type="InterPro" id="IPR000253">
    <property type="entry name" value="FHA_dom"/>
</dbReference>
<evidence type="ECO:0000259" key="1">
    <source>
        <dbReference type="PROSITE" id="PS50006"/>
    </source>
</evidence>
<dbReference type="EMBL" id="BARS01033710">
    <property type="protein sequence ID" value="GAG27746.1"/>
    <property type="molecule type" value="Genomic_DNA"/>
</dbReference>
<dbReference type="PANTHER" id="PTHR23308">
    <property type="entry name" value="NUCLEAR INHIBITOR OF PROTEIN PHOSPHATASE-1"/>
    <property type="match status" value="1"/>
</dbReference>
<comment type="caution">
    <text evidence="2">The sequence shown here is derived from an EMBL/GenBank/DDBJ whole genome shotgun (WGS) entry which is preliminary data.</text>
</comment>
<feature type="domain" description="FHA" evidence="1">
    <location>
        <begin position="1"/>
        <end position="45"/>
    </location>
</feature>
<dbReference type="GO" id="GO:0016887">
    <property type="term" value="F:ATP hydrolysis activity"/>
    <property type="evidence" value="ECO:0007669"/>
    <property type="project" value="InterPro"/>
</dbReference>
<dbReference type="SUPFAM" id="SSF52540">
    <property type="entry name" value="P-loop containing nucleoside triphosphate hydrolases"/>
    <property type="match status" value="1"/>
</dbReference>
<dbReference type="CDD" id="cd00060">
    <property type="entry name" value="FHA"/>
    <property type="match status" value="2"/>
</dbReference>
<accession>X0XS79</accession>
<dbReference type="PROSITE" id="PS50006">
    <property type="entry name" value="FHA_DOMAIN"/>
    <property type="match status" value="2"/>
</dbReference>
<dbReference type="AlphaFoldDB" id="X0XS79"/>
<feature type="domain" description="FHA" evidence="1">
    <location>
        <begin position="101"/>
        <end position="152"/>
    </location>
</feature>
<reference evidence="2" key="1">
    <citation type="journal article" date="2014" name="Front. Microbiol.">
        <title>High frequency of phylogenetically diverse reductive dehalogenase-homologous genes in deep subseafloor sedimentary metagenomes.</title>
        <authorList>
            <person name="Kawai M."/>
            <person name="Futagami T."/>
            <person name="Toyoda A."/>
            <person name="Takaki Y."/>
            <person name="Nishi S."/>
            <person name="Hori S."/>
            <person name="Arai W."/>
            <person name="Tsubouchi T."/>
            <person name="Morono Y."/>
            <person name="Uchiyama I."/>
            <person name="Ito T."/>
            <person name="Fujiyama A."/>
            <person name="Inagaki F."/>
            <person name="Takami H."/>
        </authorList>
    </citation>
    <scope>NUCLEOTIDE SEQUENCE</scope>
    <source>
        <strain evidence="2">Expedition CK06-06</strain>
    </source>
</reference>
<name>X0XS79_9ZZZZ</name>
<organism evidence="2">
    <name type="scientific">marine sediment metagenome</name>
    <dbReference type="NCBI Taxonomy" id="412755"/>
    <lineage>
        <taxon>unclassified sequences</taxon>
        <taxon>metagenomes</taxon>
        <taxon>ecological metagenomes</taxon>
    </lineage>
</organism>
<feature type="non-terminal residue" evidence="2">
    <location>
        <position position="259"/>
    </location>
</feature>
<evidence type="ECO:0000313" key="2">
    <source>
        <dbReference type="EMBL" id="GAG27746.1"/>
    </source>
</evidence>
<dbReference type="Pfam" id="PF00498">
    <property type="entry name" value="FHA"/>
    <property type="match status" value="2"/>
</dbReference>